<dbReference type="AlphaFoldDB" id="A0AAW1HFK6"/>
<protein>
    <submittedName>
        <fullName evidence="2">Uncharacterized protein</fullName>
    </submittedName>
</protein>
<feature type="compositionally biased region" description="Basic residues" evidence="1">
    <location>
        <begin position="55"/>
        <end position="66"/>
    </location>
</feature>
<evidence type="ECO:0000256" key="1">
    <source>
        <dbReference type="SAM" id="MobiDB-lite"/>
    </source>
</evidence>
<evidence type="ECO:0000313" key="3">
    <source>
        <dbReference type="Proteomes" id="UP001458880"/>
    </source>
</evidence>
<feature type="region of interest" description="Disordered" evidence="1">
    <location>
        <begin position="20"/>
        <end position="82"/>
    </location>
</feature>
<accession>A0AAW1HFK6</accession>
<organism evidence="2 3">
    <name type="scientific">Popillia japonica</name>
    <name type="common">Japanese beetle</name>
    <dbReference type="NCBI Taxonomy" id="7064"/>
    <lineage>
        <taxon>Eukaryota</taxon>
        <taxon>Metazoa</taxon>
        <taxon>Ecdysozoa</taxon>
        <taxon>Arthropoda</taxon>
        <taxon>Hexapoda</taxon>
        <taxon>Insecta</taxon>
        <taxon>Pterygota</taxon>
        <taxon>Neoptera</taxon>
        <taxon>Endopterygota</taxon>
        <taxon>Coleoptera</taxon>
        <taxon>Polyphaga</taxon>
        <taxon>Scarabaeiformia</taxon>
        <taxon>Scarabaeidae</taxon>
        <taxon>Rutelinae</taxon>
        <taxon>Popillia</taxon>
    </lineage>
</organism>
<dbReference type="Proteomes" id="UP001458880">
    <property type="component" value="Unassembled WGS sequence"/>
</dbReference>
<dbReference type="EMBL" id="JASPKY010001288">
    <property type="protein sequence ID" value="KAK9675070.1"/>
    <property type="molecule type" value="Genomic_DNA"/>
</dbReference>
<feature type="compositionally biased region" description="Basic residues" evidence="1">
    <location>
        <begin position="25"/>
        <end position="47"/>
    </location>
</feature>
<keyword evidence="3" id="KW-1185">Reference proteome</keyword>
<comment type="caution">
    <text evidence="2">The sequence shown here is derived from an EMBL/GenBank/DDBJ whole genome shotgun (WGS) entry which is preliminary data.</text>
</comment>
<evidence type="ECO:0000313" key="2">
    <source>
        <dbReference type="EMBL" id="KAK9675070.1"/>
    </source>
</evidence>
<gene>
    <name evidence="2" type="ORF">QE152_g40656</name>
</gene>
<reference evidence="2 3" key="1">
    <citation type="journal article" date="2024" name="BMC Genomics">
        <title>De novo assembly and annotation of Popillia japonica's genome with initial clues to its potential as an invasive pest.</title>
        <authorList>
            <person name="Cucini C."/>
            <person name="Boschi S."/>
            <person name="Funari R."/>
            <person name="Cardaioli E."/>
            <person name="Iannotti N."/>
            <person name="Marturano G."/>
            <person name="Paoli F."/>
            <person name="Bruttini M."/>
            <person name="Carapelli A."/>
            <person name="Frati F."/>
            <person name="Nardi F."/>
        </authorList>
    </citation>
    <scope>NUCLEOTIDE SEQUENCE [LARGE SCALE GENOMIC DNA]</scope>
    <source>
        <strain evidence="2">DMR45628</strain>
    </source>
</reference>
<feature type="compositionally biased region" description="Basic and acidic residues" evidence="1">
    <location>
        <begin position="67"/>
        <end position="82"/>
    </location>
</feature>
<proteinExistence type="predicted"/>
<name>A0AAW1HFK6_POPJA</name>
<sequence>MQDIHNRYTAAILRDISQMQDDKKRKMRKNKKKKVKKEKRIKGRGTLRKNIYLIGRRKRNVQKQKKTREEKDISRKGTKIND</sequence>